<sequence length="452" mass="49310">MSPYELGRQPHSLAHPAALLRARGHEVVLVDLSLATLPRAGLDSFQVIGVALGMHTATRIAMGLLPELRRKARGARIVCYGVYAPPNRALLEGLGVDVVLGPEFENDLLALIAGDKPGEGVAKVRFMIPDRTSLPPLARYAHLRLPGGERKTVGFVEASRGCKYLCRHCPLVPVYEGRFRAIPRDVVIADAEQQIAQGATHLSFGDPDFLNGPTHALRLLAILHDRWPHITFDATIKISHILTHRDLLPRLREYGCLFITSAAESFDDAVLGHLDKGHTGEDIGRAVALVRAAGMTLAPTFVPFTPWTTLDDYVNLLTRVHDLGLVNSVAPIQLAIRLLIPEGSYLLRIPGFRERLRPFSEAILGYPWANPDARVDTLQARVQAWVEQADGAGGGRWETFAGLWRLAHEAAGREVPRLAADCAGPESPQLSEPWYCCAEPTTAQLARCAVGA</sequence>
<dbReference type="InterPro" id="IPR007197">
    <property type="entry name" value="rSAM"/>
</dbReference>
<gene>
    <name evidence="7" type="ORF">C4900_00080</name>
</gene>
<evidence type="ECO:0000256" key="5">
    <source>
        <dbReference type="ARBA" id="ARBA00023014"/>
    </source>
</evidence>
<comment type="caution">
    <text evidence="7">The sequence shown here is derived from an EMBL/GenBank/DDBJ whole genome shotgun (WGS) entry which is preliminary data.</text>
</comment>
<dbReference type="EMBL" id="PSYR01000001">
    <property type="protein sequence ID" value="RCN59452.1"/>
    <property type="molecule type" value="Genomic_DNA"/>
</dbReference>
<dbReference type="SFLD" id="SFLDG01082">
    <property type="entry name" value="B12-binding_domain_containing"/>
    <property type="match status" value="1"/>
</dbReference>
<proteinExistence type="predicted"/>
<keyword evidence="3" id="KW-0479">Metal-binding</keyword>
<reference evidence="7 8" key="1">
    <citation type="submission" date="2018-02" db="EMBL/GenBank/DDBJ databases">
        <title>Insights into the biology of acidophilic members of the Acidiferrobacteraceae family derived from comparative genomic analyses.</title>
        <authorList>
            <person name="Issotta F."/>
            <person name="Thyssen C."/>
            <person name="Mena C."/>
            <person name="Moya A."/>
            <person name="Bellenberg S."/>
            <person name="Sproer C."/>
            <person name="Covarrubias P.C."/>
            <person name="Sand W."/>
            <person name="Quatrini R."/>
            <person name="Vera M."/>
        </authorList>
    </citation>
    <scope>NUCLEOTIDE SEQUENCE [LARGE SCALE GENOMIC DNA]</scope>
    <source>
        <strain evidence="8">m-1</strain>
    </source>
</reference>
<dbReference type="PROSITE" id="PS51918">
    <property type="entry name" value="RADICAL_SAM"/>
    <property type="match status" value="1"/>
</dbReference>
<organism evidence="7 8">
    <name type="scientific">Acidiferrobacter thiooxydans</name>
    <dbReference type="NCBI Taxonomy" id="163359"/>
    <lineage>
        <taxon>Bacteria</taxon>
        <taxon>Pseudomonadati</taxon>
        <taxon>Pseudomonadota</taxon>
        <taxon>Gammaproteobacteria</taxon>
        <taxon>Acidiferrobacterales</taxon>
        <taxon>Acidiferrobacteraceae</taxon>
        <taxon>Acidiferrobacter</taxon>
    </lineage>
</organism>
<name>A0A368HJ96_9GAMM</name>
<protein>
    <submittedName>
        <fullName evidence="7">Radical SAM protein</fullName>
    </submittedName>
</protein>
<evidence type="ECO:0000256" key="3">
    <source>
        <dbReference type="ARBA" id="ARBA00022723"/>
    </source>
</evidence>
<dbReference type="Proteomes" id="UP000253250">
    <property type="component" value="Unassembled WGS sequence"/>
</dbReference>
<evidence type="ECO:0000256" key="4">
    <source>
        <dbReference type="ARBA" id="ARBA00023004"/>
    </source>
</evidence>
<evidence type="ECO:0000313" key="8">
    <source>
        <dbReference type="Proteomes" id="UP000253250"/>
    </source>
</evidence>
<dbReference type="GO" id="GO:0003824">
    <property type="term" value="F:catalytic activity"/>
    <property type="evidence" value="ECO:0007669"/>
    <property type="project" value="InterPro"/>
</dbReference>
<dbReference type="SFLD" id="SFLDS00029">
    <property type="entry name" value="Radical_SAM"/>
    <property type="match status" value="1"/>
</dbReference>
<dbReference type="GO" id="GO:0046872">
    <property type="term" value="F:metal ion binding"/>
    <property type="evidence" value="ECO:0007669"/>
    <property type="project" value="UniProtKB-KW"/>
</dbReference>
<keyword evidence="5" id="KW-0411">Iron-sulfur</keyword>
<dbReference type="OrthoDB" id="9801424at2"/>
<dbReference type="Gene3D" id="3.80.30.20">
    <property type="entry name" value="tm_1862 like domain"/>
    <property type="match status" value="1"/>
</dbReference>
<feature type="domain" description="Radical SAM core" evidence="6">
    <location>
        <begin position="148"/>
        <end position="367"/>
    </location>
</feature>
<comment type="cofactor">
    <cofactor evidence="1">
        <name>[4Fe-4S] cluster</name>
        <dbReference type="ChEBI" id="CHEBI:49883"/>
    </cofactor>
</comment>
<dbReference type="AlphaFoldDB" id="A0A368HJ96"/>
<keyword evidence="8" id="KW-1185">Reference proteome</keyword>
<dbReference type="InterPro" id="IPR058240">
    <property type="entry name" value="rSAM_sf"/>
</dbReference>
<dbReference type="GO" id="GO:0051536">
    <property type="term" value="F:iron-sulfur cluster binding"/>
    <property type="evidence" value="ECO:0007669"/>
    <property type="project" value="UniProtKB-KW"/>
</dbReference>
<dbReference type="InterPro" id="IPR023404">
    <property type="entry name" value="rSAM_horseshoe"/>
</dbReference>
<dbReference type="SUPFAM" id="SSF102114">
    <property type="entry name" value="Radical SAM enzymes"/>
    <property type="match status" value="1"/>
</dbReference>
<dbReference type="PANTHER" id="PTHR43409:SF7">
    <property type="entry name" value="BLL1977 PROTEIN"/>
    <property type="match status" value="1"/>
</dbReference>
<keyword evidence="4" id="KW-0408">Iron</keyword>
<evidence type="ECO:0000256" key="1">
    <source>
        <dbReference type="ARBA" id="ARBA00001966"/>
    </source>
</evidence>
<dbReference type="Pfam" id="PF04055">
    <property type="entry name" value="Radical_SAM"/>
    <property type="match status" value="1"/>
</dbReference>
<dbReference type="CDD" id="cd01335">
    <property type="entry name" value="Radical_SAM"/>
    <property type="match status" value="1"/>
</dbReference>
<dbReference type="NCBIfam" id="NF040546">
    <property type="entry name" value="rSAM_CUAEP"/>
    <property type="match status" value="1"/>
</dbReference>
<accession>A0A368HJ96</accession>
<dbReference type="InterPro" id="IPR051198">
    <property type="entry name" value="BchE-like"/>
</dbReference>
<dbReference type="InterPro" id="IPR006638">
    <property type="entry name" value="Elp3/MiaA/NifB-like_rSAM"/>
</dbReference>
<evidence type="ECO:0000259" key="6">
    <source>
        <dbReference type="PROSITE" id="PS51918"/>
    </source>
</evidence>
<keyword evidence="2" id="KW-0949">S-adenosyl-L-methionine</keyword>
<dbReference type="InterPro" id="IPR054699">
    <property type="entry name" value="rSAM_CUAEP"/>
</dbReference>
<dbReference type="SMART" id="SM00729">
    <property type="entry name" value="Elp3"/>
    <property type="match status" value="1"/>
</dbReference>
<dbReference type="PANTHER" id="PTHR43409">
    <property type="entry name" value="ANAEROBIC MAGNESIUM-PROTOPORPHYRIN IX MONOMETHYL ESTER CYCLASE-RELATED"/>
    <property type="match status" value="1"/>
</dbReference>
<evidence type="ECO:0000313" key="7">
    <source>
        <dbReference type="EMBL" id="RCN59452.1"/>
    </source>
</evidence>
<evidence type="ECO:0000256" key="2">
    <source>
        <dbReference type="ARBA" id="ARBA00022691"/>
    </source>
</evidence>
<dbReference type="GO" id="GO:0005829">
    <property type="term" value="C:cytosol"/>
    <property type="evidence" value="ECO:0007669"/>
    <property type="project" value="TreeGrafter"/>
</dbReference>